<name>A0A238BPK5_9BILA</name>
<dbReference type="GO" id="GO:0003756">
    <property type="term" value="F:protein disulfide isomerase activity"/>
    <property type="evidence" value="ECO:0007669"/>
    <property type="project" value="TreeGrafter"/>
</dbReference>
<dbReference type="PANTHER" id="PTHR22897">
    <property type="entry name" value="QUIESCIN Q6-RELATED SULFHYDRYL OXIDASE"/>
    <property type="match status" value="1"/>
</dbReference>
<gene>
    <name evidence="3" type="ORF">X798_06412</name>
</gene>
<dbReference type="InterPro" id="IPR013766">
    <property type="entry name" value="Thioredoxin_domain"/>
</dbReference>
<dbReference type="SUPFAM" id="SSF52833">
    <property type="entry name" value="Thioredoxin-like"/>
    <property type="match status" value="1"/>
</dbReference>
<dbReference type="GO" id="GO:0016971">
    <property type="term" value="F:flavin-dependent sulfhydryl oxidase activity"/>
    <property type="evidence" value="ECO:0007669"/>
    <property type="project" value="InterPro"/>
</dbReference>
<organism evidence="3 4">
    <name type="scientific">Onchocerca flexuosa</name>
    <dbReference type="NCBI Taxonomy" id="387005"/>
    <lineage>
        <taxon>Eukaryota</taxon>
        <taxon>Metazoa</taxon>
        <taxon>Ecdysozoa</taxon>
        <taxon>Nematoda</taxon>
        <taxon>Chromadorea</taxon>
        <taxon>Rhabditida</taxon>
        <taxon>Spirurina</taxon>
        <taxon>Spiruromorpha</taxon>
        <taxon>Filarioidea</taxon>
        <taxon>Onchocercidae</taxon>
        <taxon>Onchocerca</taxon>
    </lineage>
</organism>
<protein>
    <submittedName>
        <fullName evidence="3">Thioredoxin</fullName>
    </submittedName>
</protein>
<sequence>MNGNSKYKWLLFVIISILLIGRVTIAEDEEPVPSSLYGPDDHITILHSNNFDKKVYNQKKVFFVEFFSSWCGACIGYAETYKQLAKQLLQWKHVVEIAAVDCADNQNLKLCREHNVQAFPTLKYFKYMSTNANDGVDYRGNAHNLNGVPLDIAEFVYNDWIYQKPVEWPSFQTSD</sequence>
<keyword evidence="1" id="KW-0732">Signal</keyword>
<reference evidence="3 4" key="1">
    <citation type="submission" date="2015-12" db="EMBL/GenBank/DDBJ databases">
        <title>Draft genome of the nematode, Onchocerca flexuosa.</title>
        <authorList>
            <person name="Mitreva M."/>
        </authorList>
    </citation>
    <scope>NUCLEOTIDE SEQUENCE [LARGE SCALE GENOMIC DNA]</scope>
    <source>
        <strain evidence="3">Red Deer</strain>
    </source>
</reference>
<dbReference type="GO" id="GO:0005615">
    <property type="term" value="C:extracellular space"/>
    <property type="evidence" value="ECO:0007669"/>
    <property type="project" value="TreeGrafter"/>
</dbReference>
<dbReference type="GO" id="GO:0000139">
    <property type="term" value="C:Golgi membrane"/>
    <property type="evidence" value="ECO:0007669"/>
    <property type="project" value="TreeGrafter"/>
</dbReference>
<dbReference type="EMBL" id="KZ270085">
    <property type="protein sequence ID" value="OZC06590.1"/>
    <property type="molecule type" value="Genomic_DNA"/>
</dbReference>
<dbReference type="PROSITE" id="PS51352">
    <property type="entry name" value="THIOREDOXIN_2"/>
    <property type="match status" value="1"/>
</dbReference>
<feature type="chain" id="PRO_5012782613" evidence="1">
    <location>
        <begin position="27"/>
        <end position="175"/>
    </location>
</feature>
<accession>A0A238BPK5</accession>
<evidence type="ECO:0000256" key="1">
    <source>
        <dbReference type="SAM" id="SignalP"/>
    </source>
</evidence>
<dbReference type="Gene3D" id="3.40.30.10">
    <property type="entry name" value="Glutaredoxin"/>
    <property type="match status" value="1"/>
</dbReference>
<dbReference type="PANTHER" id="PTHR22897:SF26">
    <property type="entry name" value="SULFHYDRYL OXIDASE"/>
    <property type="match status" value="1"/>
</dbReference>
<keyword evidence="4" id="KW-1185">Reference proteome</keyword>
<dbReference type="Pfam" id="PF00085">
    <property type="entry name" value="Thioredoxin"/>
    <property type="match status" value="1"/>
</dbReference>
<dbReference type="AlphaFoldDB" id="A0A238BPK5"/>
<proteinExistence type="predicted"/>
<evidence type="ECO:0000313" key="3">
    <source>
        <dbReference type="EMBL" id="OZC06590.1"/>
    </source>
</evidence>
<dbReference type="InterPro" id="IPR039798">
    <property type="entry name" value="Sulfhydryl_oxidase"/>
</dbReference>
<dbReference type="Proteomes" id="UP000242913">
    <property type="component" value="Unassembled WGS sequence"/>
</dbReference>
<dbReference type="InterPro" id="IPR036249">
    <property type="entry name" value="Thioredoxin-like_sf"/>
</dbReference>
<dbReference type="OrthoDB" id="5872005at2759"/>
<feature type="domain" description="Thioredoxin" evidence="2">
    <location>
        <begin position="18"/>
        <end position="166"/>
    </location>
</feature>
<evidence type="ECO:0000313" key="4">
    <source>
        <dbReference type="Proteomes" id="UP000242913"/>
    </source>
</evidence>
<feature type="signal peptide" evidence="1">
    <location>
        <begin position="1"/>
        <end position="26"/>
    </location>
</feature>
<evidence type="ECO:0000259" key="2">
    <source>
        <dbReference type="PROSITE" id="PS51352"/>
    </source>
</evidence>
<dbReference type="GO" id="GO:0006457">
    <property type="term" value="P:protein folding"/>
    <property type="evidence" value="ECO:0007669"/>
    <property type="project" value="TreeGrafter"/>
</dbReference>
<feature type="non-terminal residue" evidence="3">
    <location>
        <position position="175"/>
    </location>
</feature>